<gene>
    <name evidence="3" type="ORF">Amac_086010</name>
</gene>
<sequence>MAVGNQMNQESELVQELSFICVCDEIGRSPEEAVGTHASLCGQVNQAAHWERLGDYRRAGLILSAALDSAESQEKQNPLIVARICNRLGVLGKYTGQFQLSEAYYLRALEICQSVYGGEHDSVAGIYHNLAGLAHAKGDYEIGDSWARKGIDIRTRLLGPGHPSVVADIGAWAALLYGCGRLDDAEAELRYAVKMVQRRNCHGRDAADLATHLHNLAAVRQCRGDLVAAIDGYRHALTLMEDLRGPDHPDLATTLVNLASSCIRLNRADEALEYYRRAIDILGPQVEEGHPTLLAAKNGIAGLENES</sequence>
<dbReference type="AlphaFoldDB" id="A0A5M3X1H1"/>
<protein>
    <submittedName>
        <fullName evidence="3">Uncharacterized protein</fullName>
    </submittedName>
</protein>
<evidence type="ECO:0000313" key="3">
    <source>
        <dbReference type="EMBL" id="GES15004.1"/>
    </source>
</evidence>
<accession>A0A5M3X1H1</accession>
<comment type="caution">
    <text evidence="3">The sequence shown here is derived from an EMBL/GenBank/DDBJ whole genome shotgun (WGS) entry which is preliminary data.</text>
</comment>
<keyword evidence="2" id="KW-0802">TPR repeat</keyword>
<name>A0A5M3X1H1_9ACTN</name>
<dbReference type="SUPFAM" id="SSF48452">
    <property type="entry name" value="TPR-like"/>
    <property type="match status" value="2"/>
</dbReference>
<dbReference type="SMART" id="SM00028">
    <property type="entry name" value="TPR"/>
    <property type="match status" value="3"/>
</dbReference>
<dbReference type="InterPro" id="IPR011990">
    <property type="entry name" value="TPR-like_helical_dom_sf"/>
</dbReference>
<dbReference type="Pfam" id="PF13424">
    <property type="entry name" value="TPR_12"/>
    <property type="match status" value="2"/>
</dbReference>
<dbReference type="InterPro" id="IPR019734">
    <property type="entry name" value="TPR_rpt"/>
</dbReference>
<dbReference type="PANTHER" id="PTHR45641">
    <property type="entry name" value="TETRATRICOPEPTIDE REPEAT PROTEIN (AFU_ORTHOLOGUE AFUA_6G03870)"/>
    <property type="match status" value="1"/>
</dbReference>
<dbReference type="Proteomes" id="UP000331127">
    <property type="component" value="Unassembled WGS sequence"/>
</dbReference>
<reference evidence="3 4" key="1">
    <citation type="submission" date="2019-10" db="EMBL/GenBank/DDBJ databases">
        <title>Whole genome shotgun sequence of Acrocarpospora macrocephala NBRC 16266.</title>
        <authorList>
            <person name="Ichikawa N."/>
            <person name="Kimura A."/>
            <person name="Kitahashi Y."/>
            <person name="Komaki H."/>
            <person name="Oguchi A."/>
        </authorList>
    </citation>
    <scope>NUCLEOTIDE SEQUENCE [LARGE SCALE GENOMIC DNA]</scope>
    <source>
        <strain evidence="3 4">NBRC 16266</strain>
    </source>
</reference>
<evidence type="ECO:0000313" key="4">
    <source>
        <dbReference type="Proteomes" id="UP000331127"/>
    </source>
</evidence>
<dbReference type="Gene3D" id="1.25.40.10">
    <property type="entry name" value="Tetratricopeptide repeat domain"/>
    <property type="match status" value="2"/>
</dbReference>
<organism evidence="3 4">
    <name type="scientific">Acrocarpospora macrocephala</name>
    <dbReference type="NCBI Taxonomy" id="150177"/>
    <lineage>
        <taxon>Bacteria</taxon>
        <taxon>Bacillati</taxon>
        <taxon>Actinomycetota</taxon>
        <taxon>Actinomycetes</taxon>
        <taxon>Streptosporangiales</taxon>
        <taxon>Streptosporangiaceae</taxon>
        <taxon>Acrocarpospora</taxon>
    </lineage>
</organism>
<evidence type="ECO:0000256" key="2">
    <source>
        <dbReference type="ARBA" id="ARBA00022803"/>
    </source>
</evidence>
<dbReference type="EMBL" id="BLAE01000068">
    <property type="protein sequence ID" value="GES15004.1"/>
    <property type="molecule type" value="Genomic_DNA"/>
</dbReference>
<dbReference type="PANTHER" id="PTHR45641:SF19">
    <property type="entry name" value="NEPHROCYSTIN-3"/>
    <property type="match status" value="1"/>
</dbReference>
<proteinExistence type="predicted"/>
<keyword evidence="4" id="KW-1185">Reference proteome</keyword>
<keyword evidence="1" id="KW-0677">Repeat</keyword>
<evidence type="ECO:0000256" key="1">
    <source>
        <dbReference type="ARBA" id="ARBA00022737"/>
    </source>
</evidence>